<evidence type="ECO:0000259" key="11">
    <source>
        <dbReference type="PROSITE" id="PS00036"/>
    </source>
</evidence>
<dbReference type="PROSITE" id="PS00036">
    <property type="entry name" value="BZIP_BASIC"/>
    <property type="match status" value="1"/>
</dbReference>
<dbReference type="PANTHER" id="PTHR40621:SF11">
    <property type="entry name" value="TRANSCRIPTION FACTOR KAPC-RELATED"/>
    <property type="match status" value="1"/>
</dbReference>
<dbReference type="SUPFAM" id="SSF57959">
    <property type="entry name" value="Leucine zipper domain"/>
    <property type="match status" value="1"/>
</dbReference>
<evidence type="ECO:0000256" key="7">
    <source>
        <dbReference type="ARBA" id="ARBA00023242"/>
    </source>
</evidence>
<evidence type="ECO:0000256" key="8">
    <source>
        <dbReference type="ARBA" id="ARBA00044067"/>
    </source>
</evidence>
<dbReference type="GO" id="GO:0090575">
    <property type="term" value="C:RNA polymerase II transcription regulator complex"/>
    <property type="evidence" value="ECO:0007669"/>
    <property type="project" value="TreeGrafter"/>
</dbReference>
<dbReference type="InterPro" id="IPR046347">
    <property type="entry name" value="bZIP_sf"/>
</dbReference>
<evidence type="ECO:0000256" key="4">
    <source>
        <dbReference type="ARBA" id="ARBA00023015"/>
    </source>
</evidence>
<organism evidence="12 13">
    <name type="scientific">Pyrenophora teres f. teres</name>
    <dbReference type="NCBI Taxonomy" id="97479"/>
    <lineage>
        <taxon>Eukaryota</taxon>
        <taxon>Fungi</taxon>
        <taxon>Dikarya</taxon>
        <taxon>Ascomycota</taxon>
        <taxon>Pezizomycotina</taxon>
        <taxon>Dothideomycetes</taxon>
        <taxon>Pleosporomycetidae</taxon>
        <taxon>Pleosporales</taxon>
        <taxon>Pleosporineae</taxon>
        <taxon>Pleosporaceae</taxon>
        <taxon>Pyrenophora</taxon>
    </lineage>
</organism>
<evidence type="ECO:0000256" key="3">
    <source>
        <dbReference type="ARBA" id="ARBA00007163"/>
    </source>
</evidence>
<evidence type="ECO:0000256" key="5">
    <source>
        <dbReference type="ARBA" id="ARBA00023125"/>
    </source>
</evidence>
<comment type="similarity">
    <text evidence="3">Belongs to the bZIP family.</text>
</comment>
<evidence type="ECO:0000256" key="10">
    <source>
        <dbReference type="SAM" id="MobiDB-lite"/>
    </source>
</evidence>
<dbReference type="PANTHER" id="PTHR40621">
    <property type="entry name" value="TRANSCRIPTION FACTOR KAPC-RELATED"/>
    <property type="match status" value="1"/>
</dbReference>
<feature type="coiled-coil region" evidence="9">
    <location>
        <begin position="254"/>
        <end position="281"/>
    </location>
</feature>
<keyword evidence="6" id="KW-0804">Transcription</keyword>
<accession>A0A6S6WF51</accession>
<feature type="region of interest" description="Disordered" evidence="10">
    <location>
        <begin position="305"/>
        <end position="419"/>
    </location>
</feature>
<feature type="region of interest" description="Disordered" evidence="10">
    <location>
        <begin position="84"/>
        <end position="113"/>
    </location>
</feature>
<dbReference type="EMBL" id="HG992987">
    <property type="protein sequence ID" value="CAE7214786.1"/>
    <property type="molecule type" value="Genomic_DNA"/>
</dbReference>
<dbReference type="AlphaFoldDB" id="A0A6S6WF51"/>
<feature type="compositionally biased region" description="Pro residues" evidence="10">
    <location>
        <begin position="329"/>
        <end position="343"/>
    </location>
</feature>
<evidence type="ECO:0000313" key="12">
    <source>
        <dbReference type="EMBL" id="CAE7214786.1"/>
    </source>
</evidence>
<evidence type="ECO:0000256" key="9">
    <source>
        <dbReference type="SAM" id="Coils"/>
    </source>
</evidence>
<feature type="compositionally biased region" description="Low complexity" evidence="10">
    <location>
        <begin position="187"/>
        <end position="198"/>
    </location>
</feature>
<proteinExistence type="inferred from homology"/>
<feature type="compositionally biased region" description="Basic and acidic residues" evidence="10">
    <location>
        <begin position="229"/>
        <end position="239"/>
    </location>
</feature>
<reference evidence="12" key="1">
    <citation type="submission" date="2021-02" db="EMBL/GenBank/DDBJ databases">
        <authorList>
            <person name="Syme A R."/>
            <person name="Syme A R."/>
            <person name="Moolhuijzen P."/>
        </authorList>
    </citation>
    <scope>NUCLEOTIDE SEQUENCE</scope>
    <source>
        <strain evidence="12">W1-1</strain>
    </source>
</reference>
<dbReference type="GO" id="GO:0001228">
    <property type="term" value="F:DNA-binding transcription activator activity, RNA polymerase II-specific"/>
    <property type="evidence" value="ECO:0007669"/>
    <property type="project" value="TreeGrafter"/>
</dbReference>
<evidence type="ECO:0000256" key="6">
    <source>
        <dbReference type="ARBA" id="ARBA00023163"/>
    </source>
</evidence>
<gene>
    <name evidence="12" type="ORF">PTTW11_10609</name>
</gene>
<dbReference type="GO" id="GO:0000976">
    <property type="term" value="F:transcription cis-regulatory region binding"/>
    <property type="evidence" value="ECO:0007669"/>
    <property type="project" value="InterPro"/>
</dbReference>
<name>A0A6S6WF51_9PLEO</name>
<dbReference type="Gene3D" id="1.20.5.170">
    <property type="match status" value="1"/>
</dbReference>
<protein>
    <recommendedName>
        <fullName evidence="8">Putative transcription factor kapC</fullName>
    </recommendedName>
</protein>
<feature type="compositionally biased region" description="Basic and acidic residues" evidence="10">
    <location>
        <begin position="392"/>
        <end position="403"/>
    </location>
</feature>
<dbReference type="Proteomes" id="UP000472372">
    <property type="component" value="Chromosome 11"/>
</dbReference>
<dbReference type="SMART" id="SM00338">
    <property type="entry name" value="BRLZ"/>
    <property type="match status" value="1"/>
</dbReference>
<sequence>MGRATTIIPSQNCAPCLAPKLREADPYEFRRNSLSHALTFAFAFAFCNPHNLIVATSPPPPPPPPLPPLPPLPQSTRRHQAEIASPPPFCASSRPAGRAQRYTETRPKCSRRSVLLSTPTPARLLLEHADTNCSGSEQADDRDELVSPSPHLLACLPVTNALRNQGLREHLLAAGAGQPTVQPLPQHPAHAQHAQHPHTTGPPHAIDPAIGGSYDMSAGGPDDGNSSEGRSKGRRELSTSKRAAQNRAAQRAFRQRKEEYIKQLKDQVKEFEQLCELYKTLQTENYQLRDYIINLQSRLLETQGEIPPAPAGVDLNRPLGDQATMHQPPEAPQPPPQQQPEPQHPNQSPNNNTGGLSERQIGELQMAAQAAAAAQHGTAGSKHPNSDSSYDYTEKRQKVDESHQGQQPSSSFYSNSNAY</sequence>
<feature type="compositionally biased region" description="Low complexity" evidence="10">
    <location>
        <begin position="242"/>
        <end position="251"/>
    </location>
</feature>
<comment type="function">
    <text evidence="1">Putative transcription factor.</text>
</comment>
<keyword evidence="4" id="KW-0805">Transcription regulation</keyword>
<evidence type="ECO:0000256" key="2">
    <source>
        <dbReference type="ARBA" id="ARBA00004123"/>
    </source>
</evidence>
<evidence type="ECO:0000313" key="13">
    <source>
        <dbReference type="Proteomes" id="UP000472372"/>
    </source>
</evidence>
<feature type="region of interest" description="Disordered" evidence="10">
    <location>
        <begin position="178"/>
        <end position="251"/>
    </location>
</feature>
<keyword evidence="7" id="KW-0539">Nucleus</keyword>
<keyword evidence="9" id="KW-0175">Coiled coil</keyword>
<comment type="subcellular location">
    <subcellularLocation>
        <location evidence="2">Nucleus</location>
    </subcellularLocation>
</comment>
<dbReference type="Pfam" id="PF00170">
    <property type="entry name" value="bZIP_1"/>
    <property type="match status" value="1"/>
</dbReference>
<evidence type="ECO:0000256" key="1">
    <source>
        <dbReference type="ARBA" id="ARBA00004049"/>
    </source>
</evidence>
<feature type="compositionally biased region" description="Polar residues" evidence="10">
    <location>
        <begin position="404"/>
        <end position="419"/>
    </location>
</feature>
<keyword evidence="5" id="KW-0238">DNA-binding</keyword>
<feature type="domain" description="BZIP" evidence="11">
    <location>
        <begin position="241"/>
        <end position="256"/>
    </location>
</feature>
<dbReference type="InterPro" id="IPR050936">
    <property type="entry name" value="AP-1-like"/>
</dbReference>
<dbReference type="InterPro" id="IPR004827">
    <property type="entry name" value="bZIP"/>
</dbReference>